<accession>E1JUJ4</accession>
<dbReference type="eggNOG" id="COG1598">
    <property type="taxonomic scope" value="Bacteria"/>
</dbReference>
<protein>
    <submittedName>
        <fullName evidence="2">HicB family protein</fullName>
    </submittedName>
</protein>
<dbReference type="InterPro" id="IPR013321">
    <property type="entry name" value="Arc_rbn_hlx_hlx"/>
</dbReference>
<dbReference type="InterPro" id="IPR010985">
    <property type="entry name" value="Ribbon_hlx_hlx"/>
</dbReference>
<dbReference type="Gene3D" id="1.10.1220.10">
    <property type="entry name" value="Met repressor-like"/>
    <property type="match status" value="1"/>
</dbReference>
<organism evidence="2 3">
    <name type="scientific">Solidesulfovibrio fructosivorans JJ]</name>
    <dbReference type="NCBI Taxonomy" id="596151"/>
    <lineage>
        <taxon>Bacteria</taxon>
        <taxon>Pseudomonadati</taxon>
        <taxon>Thermodesulfobacteriota</taxon>
        <taxon>Desulfovibrionia</taxon>
        <taxon>Desulfovibrionales</taxon>
        <taxon>Desulfovibrionaceae</taxon>
        <taxon>Solidesulfovibrio</taxon>
    </lineage>
</organism>
<comment type="caution">
    <text evidence="2">The sequence shown here is derived from an EMBL/GenBank/DDBJ whole genome shotgun (WGS) entry which is preliminary data.</text>
</comment>
<dbReference type="EMBL" id="AECZ01000006">
    <property type="protein sequence ID" value="EFL52124.1"/>
    <property type="molecule type" value="Genomic_DNA"/>
</dbReference>
<dbReference type="PANTHER" id="PTHR34504">
    <property type="entry name" value="ANTITOXIN HICB"/>
    <property type="match status" value="1"/>
</dbReference>
<dbReference type="AlphaFoldDB" id="E1JUJ4"/>
<evidence type="ECO:0000259" key="1">
    <source>
        <dbReference type="Pfam" id="PF15919"/>
    </source>
</evidence>
<dbReference type="GO" id="GO:0006355">
    <property type="term" value="P:regulation of DNA-templated transcription"/>
    <property type="evidence" value="ECO:0007669"/>
    <property type="project" value="InterPro"/>
</dbReference>
<evidence type="ECO:0000313" key="3">
    <source>
        <dbReference type="Proteomes" id="UP000006250"/>
    </source>
</evidence>
<evidence type="ECO:0000313" key="2">
    <source>
        <dbReference type="EMBL" id="EFL52124.1"/>
    </source>
</evidence>
<sequence>MQAMPRFEDYPFQITPLSELDGGGYLITFPDLPGCMSDGETPEEAIEMGRDAFTAWMSVYIEEGRELPEPRSGGPASGKFNLRTPKSLHAKLARQAEAEGVSMNTLAVALLAEGLGRRESSGR</sequence>
<dbReference type="InterPro" id="IPR035069">
    <property type="entry name" value="TTHA1013/TTHA0281-like"/>
</dbReference>
<dbReference type="Pfam" id="PF15919">
    <property type="entry name" value="HicB_lk_antitox"/>
    <property type="match status" value="1"/>
</dbReference>
<reference evidence="2 3" key="1">
    <citation type="submission" date="2010-08" db="EMBL/GenBank/DDBJ databases">
        <title>The draft genome of Desulfovibrio fructosovorans JJ.</title>
        <authorList>
            <consortium name="US DOE Joint Genome Institute (JGI-PGF)"/>
            <person name="Lucas S."/>
            <person name="Copeland A."/>
            <person name="Lapidus A."/>
            <person name="Cheng J.-F."/>
            <person name="Bruce D."/>
            <person name="Goodwin L."/>
            <person name="Pitluck S."/>
            <person name="Land M.L."/>
            <person name="Hauser L."/>
            <person name="Chang Y.-J."/>
            <person name="Jeffries C."/>
            <person name="Wall J.D."/>
            <person name="Stahl D.A."/>
            <person name="Arkin A.P."/>
            <person name="Dehal P."/>
            <person name="Stolyar S.M."/>
            <person name="Hazen T.C."/>
            <person name="Woyke T.J."/>
        </authorList>
    </citation>
    <scope>NUCLEOTIDE SEQUENCE [LARGE SCALE GENOMIC DNA]</scope>
    <source>
        <strain evidence="2 3">JJ</strain>
    </source>
</reference>
<dbReference type="RefSeq" id="WP_005992222.1">
    <property type="nucleotide sequence ID" value="NZ_AECZ01000006.1"/>
</dbReference>
<dbReference type="Gene3D" id="3.30.160.250">
    <property type="match status" value="1"/>
</dbReference>
<keyword evidence="3" id="KW-1185">Reference proteome</keyword>
<dbReference type="InterPro" id="IPR031807">
    <property type="entry name" value="HicB-like"/>
</dbReference>
<feature type="domain" description="HicB-like antitoxin of toxin-antitoxin system" evidence="1">
    <location>
        <begin position="21"/>
        <end position="71"/>
    </location>
</feature>
<dbReference type="Pfam" id="PF05534">
    <property type="entry name" value="HicB"/>
    <property type="match status" value="1"/>
</dbReference>
<gene>
    <name evidence="2" type="ORF">DesfrDRAFT_1293</name>
</gene>
<name>E1JUJ4_SOLFR</name>
<dbReference type="InterPro" id="IPR008651">
    <property type="entry name" value="Uncharacterised_HicB"/>
</dbReference>
<dbReference type="STRING" id="596151.DesfrDRAFT_1293"/>
<dbReference type="SUPFAM" id="SSF47598">
    <property type="entry name" value="Ribbon-helix-helix"/>
    <property type="match status" value="1"/>
</dbReference>
<dbReference type="PANTHER" id="PTHR34504:SF2">
    <property type="entry name" value="UPF0150 PROTEIN SSL0259"/>
    <property type="match status" value="1"/>
</dbReference>
<dbReference type="Proteomes" id="UP000006250">
    <property type="component" value="Unassembled WGS sequence"/>
</dbReference>
<dbReference type="InterPro" id="IPR051404">
    <property type="entry name" value="TA_system_antitoxin"/>
</dbReference>
<dbReference type="SUPFAM" id="SSF143100">
    <property type="entry name" value="TTHA1013/TTHA0281-like"/>
    <property type="match status" value="1"/>
</dbReference>
<proteinExistence type="predicted"/>